<evidence type="ECO:0000313" key="2">
    <source>
        <dbReference type="Proteomes" id="UP000005239"/>
    </source>
</evidence>
<name>A0A2A6C3R8_PRIPA</name>
<sequence length="102" mass="10898">MMVRAGLLLLLAVQNVFAATCFLTESSTTPYIAMSVTIEESVKWCYTACDSTPGCVSVVYNGTDGSCVKQSASTNLASPASDDDICFLLEYQSEGTNKVFSE</sequence>
<reference evidence="2" key="1">
    <citation type="journal article" date="2008" name="Nat. Genet.">
        <title>The Pristionchus pacificus genome provides a unique perspective on nematode lifestyle and parasitism.</title>
        <authorList>
            <person name="Dieterich C."/>
            <person name="Clifton S.W."/>
            <person name="Schuster L.N."/>
            <person name="Chinwalla A."/>
            <person name="Delehaunty K."/>
            <person name="Dinkelacker I."/>
            <person name="Fulton L."/>
            <person name="Fulton R."/>
            <person name="Godfrey J."/>
            <person name="Minx P."/>
            <person name="Mitreva M."/>
            <person name="Roeseler W."/>
            <person name="Tian H."/>
            <person name="Witte H."/>
            <person name="Yang S.P."/>
            <person name="Wilson R.K."/>
            <person name="Sommer R.J."/>
        </authorList>
    </citation>
    <scope>NUCLEOTIDE SEQUENCE [LARGE SCALE GENOMIC DNA]</scope>
    <source>
        <strain evidence="2">PS312</strain>
    </source>
</reference>
<evidence type="ECO:0000313" key="1">
    <source>
        <dbReference type="EnsemblMetazoa" id="PPA30506.1"/>
    </source>
</evidence>
<dbReference type="Proteomes" id="UP000005239">
    <property type="component" value="Unassembled WGS sequence"/>
</dbReference>
<protein>
    <submittedName>
        <fullName evidence="1">Uncharacterized protein</fullName>
    </submittedName>
</protein>
<accession>A0A2A6C3R8</accession>
<dbReference type="EnsemblMetazoa" id="PPA30506.1">
    <property type="protein sequence ID" value="PPA30506.1"/>
    <property type="gene ID" value="WBGene00203374"/>
</dbReference>
<gene>
    <name evidence="1" type="primary">WBGene00203374</name>
</gene>
<proteinExistence type="predicted"/>
<dbReference type="AlphaFoldDB" id="A0A2A6C3R8"/>
<reference evidence="1" key="2">
    <citation type="submission" date="2022-06" db="UniProtKB">
        <authorList>
            <consortium name="EnsemblMetazoa"/>
        </authorList>
    </citation>
    <scope>IDENTIFICATION</scope>
    <source>
        <strain evidence="1">PS312</strain>
    </source>
</reference>
<keyword evidence="2" id="KW-1185">Reference proteome</keyword>
<organism evidence="1 2">
    <name type="scientific">Pristionchus pacificus</name>
    <name type="common">Parasitic nematode worm</name>
    <dbReference type="NCBI Taxonomy" id="54126"/>
    <lineage>
        <taxon>Eukaryota</taxon>
        <taxon>Metazoa</taxon>
        <taxon>Ecdysozoa</taxon>
        <taxon>Nematoda</taxon>
        <taxon>Chromadorea</taxon>
        <taxon>Rhabditida</taxon>
        <taxon>Rhabditina</taxon>
        <taxon>Diplogasteromorpha</taxon>
        <taxon>Diplogasteroidea</taxon>
        <taxon>Neodiplogasteridae</taxon>
        <taxon>Pristionchus</taxon>
    </lineage>
</organism>
<accession>A0A8R1UHW9</accession>